<dbReference type="EMBL" id="BIFT01000003">
    <property type="protein sequence ID" value="GCE32101.1"/>
    <property type="molecule type" value="Genomic_DNA"/>
</dbReference>
<gene>
    <name evidence="1" type="ORF">KDA_75850</name>
</gene>
<protein>
    <submittedName>
        <fullName evidence="1">Uncharacterized protein</fullName>
    </submittedName>
</protein>
<accession>A0A402BL79</accession>
<proteinExistence type="predicted"/>
<dbReference type="Proteomes" id="UP000287171">
    <property type="component" value="Unassembled WGS sequence"/>
</dbReference>
<name>A0A402BL79_9CHLR</name>
<dbReference type="RefSeq" id="WP_281275989.1">
    <property type="nucleotide sequence ID" value="NZ_BIFT01000003.1"/>
</dbReference>
<comment type="caution">
    <text evidence="1">The sequence shown here is derived from an EMBL/GenBank/DDBJ whole genome shotgun (WGS) entry which is preliminary data.</text>
</comment>
<keyword evidence="2" id="KW-1185">Reference proteome</keyword>
<dbReference type="AlphaFoldDB" id="A0A402BL79"/>
<reference evidence="2" key="1">
    <citation type="submission" date="2018-12" db="EMBL/GenBank/DDBJ databases">
        <title>Tengunoibacter tsumagoiensis gen. nov., sp. nov., Dictyobacter kobayashii sp. nov., D. alpinus sp. nov., and D. joshuensis sp. nov. and description of Dictyobacteraceae fam. nov. within the order Ktedonobacterales isolated from Tengu-no-mugimeshi.</title>
        <authorList>
            <person name="Wang C.M."/>
            <person name="Zheng Y."/>
            <person name="Sakai Y."/>
            <person name="Toyoda A."/>
            <person name="Minakuchi Y."/>
            <person name="Abe K."/>
            <person name="Yokota A."/>
            <person name="Yabe S."/>
        </authorList>
    </citation>
    <scope>NUCLEOTIDE SEQUENCE [LARGE SCALE GENOMIC DNA]</scope>
    <source>
        <strain evidence="2">Uno16</strain>
    </source>
</reference>
<sequence length="44" mass="4711">MAGEMSREEFLHVVLLIPRVLADHPSSLVGQIHACPSPTGESQA</sequence>
<organism evidence="1 2">
    <name type="scientific">Dictyobacter alpinus</name>
    <dbReference type="NCBI Taxonomy" id="2014873"/>
    <lineage>
        <taxon>Bacteria</taxon>
        <taxon>Bacillati</taxon>
        <taxon>Chloroflexota</taxon>
        <taxon>Ktedonobacteria</taxon>
        <taxon>Ktedonobacterales</taxon>
        <taxon>Dictyobacteraceae</taxon>
        <taxon>Dictyobacter</taxon>
    </lineage>
</organism>
<evidence type="ECO:0000313" key="1">
    <source>
        <dbReference type="EMBL" id="GCE32101.1"/>
    </source>
</evidence>
<evidence type="ECO:0000313" key="2">
    <source>
        <dbReference type="Proteomes" id="UP000287171"/>
    </source>
</evidence>